<gene>
    <name evidence="3" type="ORF">QJU97_10325</name>
</gene>
<keyword evidence="2" id="KW-0677">Repeat</keyword>
<evidence type="ECO:0000313" key="3">
    <source>
        <dbReference type="EMBL" id="MDP8175847.1"/>
    </source>
</evidence>
<dbReference type="AlphaFoldDB" id="A0AAJ6P3G5"/>
<dbReference type="PANTHER" id="PTHR47566:SF1">
    <property type="entry name" value="PROTEIN NUD1"/>
    <property type="match status" value="1"/>
</dbReference>
<name>A0AAJ6P3G5_9PAST</name>
<sequence length="290" mass="33328">MDIVKNIMIALLFAGIVGVTNAQTVSKQPYIEFTTSKKIGEKVQFFIVADSTEQKNIWIDLNNNGKREKNEGVKVFTTEDTSDSETRVIKSQTFRIYGKVNLLDCSDNQFTNINISHNQTLKNLYCKENQLIDLDVSQNSNLEEIVVSSNKLTSINFSKNKQLKYLDCSENEIKDLDVSKNIELEYLDFSSTQVKNIDLSYNIKLIELNCSYSELASLDVSRNTELDELFCHKSKLTYLDVSKNNKLDILVAQDNELSCIKISQEQLNHLEEKSWWTRYNKNIKLSVNCN</sequence>
<keyword evidence="1" id="KW-0433">Leucine-rich repeat</keyword>
<organism evidence="3 4">
    <name type="scientific">Phocoenobacter skyensis</name>
    <dbReference type="NCBI Taxonomy" id="97481"/>
    <lineage>
        <taxon>Bacteria</taxon>
        <taxon>Pseudomonadati</taxon>
        <taxon>Pseudomonadota</taxon>
        <taxon>Gammaproteobacteria</taxon>
        <taxon>Pasteurellales</taxon>
        <taxon>Pasteurellaceae</taxon>
        <taxon>Phocoenobacter</taxon>
    </lineage>
</organism>
<dbReference type="GO" id="GO:0035591">
    <property type="term" value="F:signaling adaptor activity"/>
    <property type="evidence" value="ECO:0007669"/>
    <property type="project" value="TreeGrafter"/>
</dbReference>
<dbReference type="EMBL" id="JASAYT010000045">
    <property type="protein sequence ID" value="MDP8175847.1"/>
    <property type="molecule type" value="Genomic_DNA"/>
</dbReference>
<evidence type="ECO:0000256" key="2">
    <source>
        <dbReference type="ARBA" id="ARBA00022737"/>
    </source>
</evidence>
<evidence type="ECO:0000313" key="4">
    <source>
        <dbReference type="Proteomes" id="UP001231736"/>
    </source>
</evidence>
<dbReference type="Gene3D" id="3.80.10.10">
    <property type="entry name" value="Ribonuclease Inhibitor"/>
    <property type="match status" value="1"/>
</dbReference>
<dbReference type="Proteomes" id="UP001231736">
    <property type="component" value="Unassembled WGS sequence"/>
</dbReference>
<protein>
    <submittedName>
        <fullName evidence="3">Leucine-rich repeat domain-containing protein</fullName>
    </submittedName>
</protein>
<accession>A0AAJ6P3G5</accession>
<comment type="caution">
    <text evidence="3">The sequence shown here is derived from an EMBL/GenBank/DDBJ whole genome shotgun (WGS) entry which is preliminary data.</text>
</comment>
<evidence type="ECO:0000256" key="1">
    <source>
        <dbReference type="ARBA" id="ARBA00022614"/>
    </source>
</evidence>
<dbReference type="InterPro" id="IPR032675">
    <property type="entry name" value="LRR_dom_sf"/>
</dbReference>
<dbReference type="SUPFAM" id="SSF52058">
    <property type="entry name" value="L domain-like"/>
    <property type="match status" value="1"/>
</dbReference>
<dbReference type="RefSeq" id="WP_306376388.1">
    <property type="nucleotide sequence ID" value="NZ_JASAYT010000045.1"/>
</dbReference>
<reference evidence="3" key="1">
    <citation type="journal article" date="2023" name="Front. Microbiol.">
        <title>Phylogeography and host specificity of Pasteurellaceae pathogenic to sea-farmed fish in the north-east Atlantic.</title>
        <authorList>
            <person name="Gulla S."/>
            <person name="Colquhoun D.J."/>
            <person name="Olsen A.B."/>
            <person name="Spilsberg B."/>
            <person name="Lagesen K."/>
            <person name="Aakesson C.P."/>
            <person name="Strom S."/>
            <person name="Manji F."/>
            <person name="Birkbeck T.H."/>
            <person name="Nilsen H.K."/>
        </authorList>
    </citation>
    <scope>NUCLEOTIDE SEQUENCE</scope>
    <source>
        <strain evidence="3">98B1</strain>
    </source>
</reference>
<dbReference type="InterPro" id="IPR052574">
    <property type="entry name" value="CDIRP"/>
</dbReference>
<dbReference type="PANTHER" id="PTHR47566">
    <property type="match status" value="1"/>
</dbReference>
<proteinExistence type="predicted"/>